<protein>
    <recommendedName>
        <fullName evidence="1">Auxin response factor domain-containing protein</fullName>
    </recommendedName>
</protein>
<dbReference type="EMBL" id="JBBWWR010000007">
    <property type="protein sequence ID" value="KAK8963757.1"/>
    <property type="molecule type" value="Genomic_DNA"/>
</dbReference>
<dbReference type="Proteomes" id="UP001412067">
    <property type="component" value="Unassembled WGS sequence"/>
</dbReference>
<dbReference type="InterPro" id="IPR044835">
    <property type="entry name" value="ARF_plant"/>
</dbReference>
<name>A0ABR2MIQ7_9ASPA</name>
<evidence type="ECO:0000313" key="3">
    <source>
        <dbReference type="Proteomes" id="UP001412067"/>
    </source>
</evidence>
<comment type="caution">
    <text evidence="2">The sequence shown here is derived from an EMBL/GenBank/DDBJ whole genome shotgun (WGS) entry which is preliminary data.</text>
</comment>
<dbReference type="InterPro" id="IPR010525">
    <property type="entry name" value="ARF_dom"/>
</dbReference>
<dbReference type="PANTHER" id="PTHR31384">
    <property type="entry name" value="AUXIN RESPONSE FACTOR 4-RELATED"/>
    <property type="match status" value="1"/>
</dbReference>
<dbReference type="PANTHER" id="PTHR31384:SF161">
    <property type="entry name" value="AUXIN RESPONSE FACTOR 18-LIKE"/>
    <property type="match status" value="1"/>
</dbReference>
<keyword evidence="3" id="KW-1185">Reference proteome</keyword>
<sequence length="148" mass="16618">MPIWAEEISGTKWFMGTVSFVEYADTWPGSAWKCLKVTWDDPGHVKDVERVSPWSVELDHSSGIVPENLISFSTPKRQRIGDNPKFSSISVSREKRVISQNPESTQNVSGTLGASRFMLFGKEISMSAIVLSSTGTNSGRKRNFFKWK</sequence>
<evidence type="ECO:0000313" key="2">
    <source>
        <dbReference type="EMBL" id="KAK8963757.1"/>
    </source>
</evidence>
<gene>
    <name evidence="2" type="ORF">KSP40_PGU018729</name>
</gene>
<evidence type="ECO:0000259" key="1">
    <source>
        <dbReference type="Pfam" id="PF06507"/>
    </source>
</evidence>
<proteinExistence type="predicted"/>
<dbReference type="Pfam" id="PF06507">
    <property type="entry name" value="ARF_AD"/>
    <property type="match status" value="1"/>
</dbReference>
<feature type="domain" description="Auxin response factor" evidence="1">
    <location>
        <begin position="5"/>
        <end position="58"/>
    </location>
</feature>
<organism evidence="2 3">
    <name type="scientific">Platanthera guangdongensis</name>
    <dbReference type="NCBI Taxonomy" id="2320717"/>
    <lineage>
        <taxon>Eukaryota</taxon>
        <taxon>Viridiplantae</taxon>
        <taxon>Streptophyta</taxon>
        <taxon>Embryophyta</taxon>
        <taxon>Tracheophyta</taxon>
        <taxon>Spermatophyta</taxon>
        <taxon>Magnoliopsida</taxon>
        <taxon>Liliopsida</taxon>
        <taxon>Asparagales</taxon>
        <taxon>Orchidaceae</taxon>
        <taxon>Orchidoideae</taxon>
        <taxon>Orchideae</taxon>
        <taxon>Orchidinae</taxon>
        <taxon>Platanthera</taxon>
    </lineage>
</organism>
<accession>A0ABR2MIQ7</accession>
<reference evidence="2 3" key="1">
    <citation type="journal article" date="2022" name="Nat. Plants">
        <title>Genomes of leafy and leafless Platanthera orchids illuminate the evolution of mycoheterotrophy.</title>
        <authorList>
            <person name="Li M.H."/>
            <person name="Liu K.W."/>
            <person name="Li Z."/>
            <person name="Lu H.C."/>
            <person name="Ye Q.L."/>
            <person name="Zhang D."/>
            <person name="Wang J.Y."/>
            <person name="Li Y.F."/>
            <person name="Zhong Z.M."/>
            <person name="Liu X."/>
            <person name="Yu X."/>
            <person name="Liu D.K."/>
            <person name="Tu X.D."/>
            <person name="Liu B."/>
            <person name="Hao Y."/>
            <person name="Liao X.Y."/>
            <person name="Jiang Y.T."/>
            <person name="Sun W.H."/>
            <person name="Chen J."/>
            <person name="Chen Y.Q."/>
            <person name="Ai Y."/>
            <person name="Zhai J.W."/>
            <person name="Wu S.S."/>
            <person name="Zhou Z."/>
            <person name="Hsiao Y.Y."/>
            <person name="Wu W.L."/>
            <person name="Chen Y.Y."/>
            <person name="Lin Y.F."/>
            <person name="Hsu J.L."/>
            <person name="Li C.Y."/>
            <person name="Wang Z.W."/>
            <person name="Zhao X."/>
            <person name="Zhong W.Y."/>
            <person name="Ma X.K."/>
            <person name="Ma L."/>
            <person name="Huang J."/>
            <person name="Chen G.Z."/>
            <person name="Huang M.Z."/>
            <person name="Huang L."/>
            <person name="Peng D.H."/>
            <person name="Luo Y.B."/>
            <person name="Zou S.Q."/>
            <person name="Chen S.P."/>
            <person name="Lan S."/>
            <person name="Tsai W.C."/>
            <person name="Van de Peer Y."/>
            <person name="Liu Z.J."/>
        </authorList>
    </citation>
    <scope>NUCLEOTIDE SEQUENCE [LARGE SCALE GENOMIC DNA]</scope>
    <source>
        <strain evidence="2">Lor288</strain>
    </source>
</reference>
<dbReference type="Gene3D" id="2.30.30.1040">
    <property type="match status" value="1"/>
</dbReference>